<proteinExistence type="predicted"/>
<evidence type="ECO:0000313" key="3">
    <source>
        <dbReference type="Proteomes" id="UP000317238"/>
    </source>
</evidence>
<feature type="region of interest" description="Disordered" evidence="1">
    <location>
        <begin position="1"/>
        <end position="23"/>
    </location>
</feature>
<dbReference type="AlphaFoldDB" id="A0A5C5XUF0"/>
<evidence type="ECO:0000256" key="1">
    <source>
        <dbReference type="SAM" id="MobiDB-lite"/>
    </source>
</evidence>
<gene>
    <name evidence="2" type="ORF">Pan14r_51920</name>
</gene>
<feature type="compositionally biased region" description="Polar residues" evidence="1">
    <location>
        <begin position="193"/>
        <end position="206"/>
    </location>
</feature>
<comment type="caution">
    <text evidence="2">The sequence shown here is derived from an EMBL/GenBank/DDBJ whole genome shotgun (WGS) entry which is preliminary data.</text>
</comment>
<reference evidence="2 3" key="1">
    <citation type="submission" date="2019-02" db="EMBL/GenBank/DDBJ databases">
        <title>Deep-cultivation of Planctomycetes and their phenomic and genomic characterization uncovers novel biology.</title>
        <authorList>
            <person name="Wiegand S."/>
            <person name="Jogler M."/>
            <person name="Boedeker C."/>
            <person name="Pinto D."/>
            <person name="Vollmers J."/>
            <person name="Rivas-Marin E."/>
            <person name="Kohn T."/>
            <person name="Peeters S.H."/>
            <person name="Heuer A."/>
            <person name="Rast P."/>
            <person name="Oberbeckmann S."/>
            <person name="Bunk B."/>
            <person name="Jeske O."/>
            <person name="Meyerdierks A."/>
            <person name="Storesund J.E."/>
            <person name="Kallscheuer N."/>
            <person name="Luecker S."/>
            <person name="Lage O.M."/>
            <person name="Pohl T."/>
            <person name="Merkel B.J."/>
            <person name="Hornburger P."/>
            <person name="Mueller R.-W."/>
            <person name="Bruemmer F."/>
            <person name="Labrenz M."/>
            <person name="Spormann A.M."/>
            <person name="Op Den Camp H."/>
            <person name="Overmann J."/>
            <person name="Amann R."/>
            <person name="Jetten M.S.M."/>
            <person name="Mascher T."/>
            <person name="Medema M.H."/>
            <person name="Devos D.P."/>
            <person name="Kaster A.-K."/>
            <person name="Ovreas L."/>
            <person name="Rohde M."/>
            <person name="Galperin M.Y."/>
            <person name="Jogler C."/>
        </authorList>
    </citation>
    <scope>NUCLEOTIDE SEQUENCE [LARGE SCALE GENOMIC DNA]</scope>
    <source>
        <strain evidence="2 3">Pan14r</strain>
    </source>
</reference>
<evidence type="ECO:0008006" key="4">
    <source>
        <dbReference type="Google" id="ProtNLM"/>
    </source>
</evidence>
<protein>
    <recommendedName>
        <fullName evidence="4">DUF669 domain-containing protein</fullName>
    </recommendedName>
</protein>
<name>A0A5C5XUF0_9PLAN</name>
<feature type="region of interest" description="Disordered" evidence="1">
    <location>
        <begin position="186"/>
        <end position="212"/>
    </location>
</feature>
<keyword evidence="3" id="KW-1185">Reference proteome</keyword>
<dbReference type="OrthoDB" id="9945426at2"/>
<feature type="region of interest" description="Disordered" evidence="1">
    <location>
        <begin position="59"/>
        <end position="81"/>
    </location>
</feature>
<organism evidence="2 3">
    <name type="scientific">Crateriforma conspicua</name>
    <dbReference type="NCBI Taxonomy" id="2527996"/>
    <lineage>
        <taxon>Bacteria</taxon>
        <taxon>Pseudomonadati</taxon>
        <taxon>Planctomycetota</taxon>
        <taxon>Planctomycetia</taxon>
        <taxon>Planctomycetales</taxon>
        <taxon>Planctomycetaceae</taxon>
        <taxon>Crateriforma</taxon>
    </lineage>
</organism>
<dbReference type="Proteomes" id="UP000317238">
    <property type="component" value="Unassembled WGS sequence"/>
</dbReference>
<sequence>MSFDFDAPETTQNEGGATNEPGTYHVVVTETKEGESSKGKPIDGVTVAVEILAGTVDGQQGKSHTESFFAPDLSQDESKQNNAKRKLAALFIAGGVMQPEQLGKPAKIEVGQMNGRQMVMKLERRMDKDEKTGKWNVPTNYVQVAYSDIFHVDDPEVSAVPKNAEALALIPADQRHKADWFAWKKSGKRTGASVVQSPSAAGSMESQAADLF</sequence>
<dbReference type="RefSeq" id="WP_146440919.1">
    <property type="nucleotide sequence ID" value="NZ_SJPL01000002.1"/>
</dbReference>
<evidence type="ECO:0000313" key="2">
    <source>
        <dbReference type="EMBL" id="TWT65645.1"/>
    </source>
</evidence>
<accession>A0A5C5XUF0</accession>
<dbReference type="EMBL" id="SJPL01000002">
    <property type="protein sequence ID" value="TWT65645.1"/>
    <property type="molecule type" value="Genomic_DNA"/>
</dbReference>
<dbReference type="Pfam" id="PF05037">
    <property type="entry name" value="DUF669"/>
    <property type="match status" value="1"/>
</dbReference>
<dbReference type="InterPro" id="IPR007731">
    <property type="entry name" value="DUF669"/>
</dbReference>